<evidence type="ECO:0000313" key="3">
    <source>
        <dbReference type="Proteomes" id="UP000762676"/>
    </source>
</evidence>
<evidence type="ECO:0000256" key="1">
    <source>
        <dbReference type="SAM" id="MobiDB-lite"/>
    </source>
</evidence>
<feature type="region of interest" description="Disordered" evidence="1">
    <location>
        <begin position="11"/>
        <end position="37"/>
    </location>
</feature>
<organism evidence="2 3">
    <name type="scientific">Elysia marginata</name>
    <dbReference type="NCBI Taxonomy" id="1093978"/>
    <lineage>
        <taxon>Eukaryota</taxon>
        <taxon>Metazoa</taxon>
        <taxon>Spiralia</taxon>
        <taxon>Lophotrochozoa</taxon>
        <taxon>Mollusca</taxon>
        <taxon>Gastropoda</taxon>
        <taxon>Heterobranchia</taxon>
        <taxon>Euthyneura</taxon>
        <taxon>Panpulmonata</taxon>
        <taxon>Sacoglossa</taxon>
        <taxon>Placobranchoidea</taxon>
        <taxon>Plakobranchidae</taxon>
        <taxon>Elysia</taxon>
    </lineage>
</organism>
<feature type="compositionally biased region" description="Basic and acidic residues" evidence="1">
    <location>
        <begin position="27"/>
        <end position="37"/>
    </location>
</feature>
<accession>A0AAV4IZL5</accession>
<comment type="caution">
    <text evidence="2">The sequence shown here is derived from an EMBL/GenBank/DDBJ whole genome shotgun (WGS) entry which is preliminary data.</text>
</comment>
<reference evidence="2 3" key="1">
    <citation type="journal article" date="2021" name="Elife">
        <title>Chloroplast acquisition without the gene transfer in kleptoplastic sea slugs, Plakobranchus ocellatus.</title>
        <authorList>
            <person name="Maeda T."/>
            <person name="Takahashi S."/>
            <person name="Yoshida T."/>
            <person name="Shimamura S."/>
            <person name="Takaki Y."/>
            <person name="Nagai Y."/>
            <person name="Toyoda A."/>
            <person name="Suzuki Y."/>
            <person name="Arimoto A."/>
            <person name="Ishii H."/>
            <person name="Satoh N."/>
            <person name="Nishiyama T."/>
            <person name="Hasebe M."/>
            <person name="Maruyama T."/>
            <person name="Minagawa J."/>
            <person name="Obokata J."/>
            <person name="Shigenobu S."/>
        </authorList>
    </citation>
    <scope>NUCLEOTIDE SEQUENCE [LARGE SCALE GENOMIC DNA]</scope>
</reference>
<feature type="compositionally biased region" description="Acidic residues" evidence="1">
    <location>
        <begin position="71"/>
        <end position="81"/>
    </location>
</feature>
<feature type="region of interest" description="Disordered" evidence="1">
    <location>
        <begin position="62"/>
        <end position="88"/>
    </location>
</feature>
<keyword evidence="3" id="KW-1185">Reference proteome</keyword>
<gene>
    <name evidence="2" type="ORF">ElyMa_001412500</name>
</gene>
<dbReference type="AlphaFoldDB" id="A0AAV4IZL5"/>
<evidence type="ECO:0000313" key="2">
    <source>
        <dbReference type="EMBL" id="GFS14001.1"/>
    </source>
</evidence>
<dbReference type="EMBL" id="BMAT01002776">
    <property type="protein sequence ID" value="GFS14001.1"/>
    <property type="molecule type" value="Genomic_DNA"/>
</dbReference>
<proteinExistence type="predicted"/>
<sequence length="180" mass="20143">MTDSLAEIQELNQVQKRPSDGSDIEDMDHFSNADDFSEDGRRYLDAIGREIESMDHMEALRARGQAQGSGDGEDQDPELDAEPQVQPNCPDLNAQANWITENFVQRGELDCQCLTLGMGVLKLPGLADYWRTTKRIFLTQFGSVMSRVSFQVYTGREAGQAAEHGLAHRVVKDVVAPYHR</sequence>
<name>A0AAV4IZL5_9GAST</name>
<dbReference type="Proteomes" id="UP000762676">
    <property type="component" value="Unassembled WGS sequence"/>
</dbReference>
<protein>
    <submittedName>
        <fullName evidence="2">Uncharacterized protein</fullName>
    </submittedName>
</protein>